<dbReference type="RefSeq" id="WP_237915640.1">
    <property type="nucleotide sequence ID" value="NZ_JAKNID010000016.1"/>
</dbReference>
<sequence length="101" mass="11434">MSNKRKIIFSILKEIEKGEIEPKAEHYGISNAEFGDIVDMMEYEKLIKGSGVARGGSGNEARVVFLKGAKITLKGLEYLEENNTWAKTYKGLKEIRDWLPL</sequence>
<dbReference type="Proteomes" id="UP001108123">
    <property type="component" value="Unassembled WGS sequence"/>
</dbReference>
<protein>
    <submittedName>
        <fullName evidence="1">YjcQ family protein</fullName>
    </submittedName>
</protein>
<dbReference type="AlphaFoldDB" id="A0A9Q4AC35"/>
<evidence type="ECO:0000313" key="2">
    <source>
        <dbReference type="Proteomes" id="UP001108123"/>
    </source>
</evidence>
<dbReference type="InterPro" id="IPR036390">
    <property type="entry name" value="WH_DNA-bd_sf"/>
</dbReference>
<keyword evidence="2" id="KW-1185">Reference proteome</keyword>
<gene>
    <name evidence="1" type="ORF">L0P62_05645</name>
</gene>
<name>A0A9Q4AC35_9FIRM</name>
<reference evidence="1" key="1">
    <citation type="submission" date="2022-01" db="EMBL/GenBank/DDBJ databases">
        <title>Collection of gut derived symbiotic bacterial strains cultured from healthy donors.</title>
        <authorList>
            <person name="Lin H."/>
            <person name="Kohout C."/>
            <person name="Waligurski E."/>
            <person name="Pamer E.G."/>
        </authorList>
    </citation>
    <scope>NUCLEOTIDE SEQUENCE</scope>
    <source>
        <strain evidence="1">MSK.14.39</strain>
    </source>
</reference>
<organism evidence="1 2">
    <name type="scientific">Anaerosalibacter bizertensis</name>
    <dbReference type="NCBI Taxonomy" id="932217"/>
    <lineage>
        <taxon>Bacteria</taxon>
        <taxon>Bacillati</taxon>
        <taxon>Bacillota</taxon>
        <taxon>Tissierellia</taxon>
        <taxon>Tissierellales</taxon>
        <taxon>Sporanaerobacteraceae</taxon>
        <taxon>Anaerosalibacter</taxon>
    </lineage>
</organism>
<comment type="caution">
    <text evidence="1">The sequence shown here is derived from an EMBL/GenBank/DDBJ whole genome shotgun (WGS) entry which is preliminary data.</text>
</comment>
<dbReference type="InterPro" id="IPR018597">
    <property type="entry name" value="Phage_Tuc2009_YjcQ"/>
</dbReference>
<dbReference type="Pfam" id="PF09639">
    <property type="entry name" value="YjcQ"/>
    <property type="match status" value="1"/>
</dbReference>
<evidence type="ECO:0000313" key="1">
    <source>
        <dbReference type="EMBL" id="MCG4564931.1"/>
    </source>
</evidence>
<accession>A0A9Q4AC35</accession>
<dbReference type="EMBL" id="JAKNID010000016">
    <property type="protein sequence ID" value="MCG4564931.1"/>
    <property type="molecule type" value="Genomic_DNA"/>
</dbReference>
<dbReference type="InterPro" id="IPR036388">
    <property type="entry name" value="WH-like_DNA-bd_sf"/>
</dbReference>
<proteinExistence type="predicted"/>
<dbReference type="Gene3D" id="1.10.10.10">
    <property type="entry name" value="Winged helix-like DNA-binding domain superfamily/Winged helix DNA-binding domain"/>
    <property type="match status" value="1"/>
</dbReference>
<dbReference type="SUPFAM" id="SSF46785">
    <property type="entry name" value="Winged helix' DNA-binding domain"/>
    <property type="match status" value="1"/>
</dbReference>